<organism evidence="2 3">
    <name type="scientific">Avibacterium paragallinarum</name>
    <name type="common">Haemophilus gallinarum</name>
    <dbReference type="NCBI Taxonomy" id="728"/>
    <lineage>
        <taxon>Bacteria</taxon>
        <taxon>Pseudomonadati</taxon>
        <taxon>Pseudomonadota</taxon>
        <taxon>Gammaproteobacteria</taxon>
        <taxon>Pasteurellales</taxon>
        <taxon>Pasteurellaceae</taxon>
        <taxon>Avibacterium</taxon>
    </lineage>
</organism>
<evidence type="ECO:0000313" key="2">
    <source>
        <dbReference type="EMBL" id="STO70962.1"/>
    </source>
</evidence>
<gene>
    <name evidence="2" type="ORF">NCTC11296_00882</name>
</gene>
<sequence>MNLIKKYTTILCLFFVLPAASFAQDIGLTVSQFAKRVNTNLASIDSPFRLNEPLKIEAGKVNDVAGYQFSDNFSVLIRRLIK</sequence>
<feature type="signal peptide" evidence="1">
    <location>
        <begin position="1"/>
        <end position="23"/>
    </location>
</feature>
<protein>
    <submittedName>
        <fullName evidence="2">Uncharacterized protein</fullName>
    </submittedName>
</protein>
<dbReference type="EMBL" id="UGHK01000001">
    <property type="protein sequence ID" value="STO70962.1"/>
    <property type="molecule type" value="Genomic_DNA"/>
</dbReference>
<dbReference type="AlphaFoldDB" id="A0A377I828"/>
<feature type="chain" id="PRO_5016690684" evidence="1">
    <location>
        <begin position="24"/>
        <end position="82"/>
    </location>
</feature>
<evidence type="ECO:0000313" key="3">
    <source>
        <dbReference type="Proteomes" id="UP000254465"/>
    </source>
</evidence>
<name>A0A377I828_AVIPA</name>
<accession>A0A377I828</accession>
<dbReference type="Proteomes" id="UP000254465">
    <property type="component" value="Unassembled WGS sequence"/>
</dbReference>
<dbReference type="RefSeq" id="WP_017805336.1">
    <property type="nucleotide sequence ID" value="NZ_PQVK01000255.1"/>
</dbReference>
<reference evidence="2 3" key="1">
    <citation type="submission" date="2018-06" db="EMBL/GenBank/DDBJ databases">
        <authorList>
            <consortium name="Pathogen Informatics"/>
            <person name="Doyle S."/>
        </authorList>
    </citation>
    <scope>NUCLEOTIDE SEQUENCE [LARGE SCALE GENOMIC DNA]</scope>
    <source>
        <strain evidence="2 3">NCTC11296</strain>
    </source>
</reference>
<keyword evidence="1" id="KW-0732">Signal</keyword>
<proteinExistence type="predicted"/>
<evidence type="ECO:0000256" key="1">
    <source>
        <dbReference type="SAM" id="SignalP"/>
    </source>
</evidence>